<gene>
    <name evidence="5" type="ORF">EM808_02310</name>
</gene>
<dbReference type="Pfam" id="PF00440">
    <property type="entry name" value="TetR_N"/>
    <property type="match status" value="1"/>
</dbReference>
<accession>A0A437KGF2</accession>
<evidence type="ECO:0000313" key="6">
    <source>
        <dbReference type="Proteomes" id="UP000288024"/>
    </source>
</evidence>
<dbReference type="AlphaFoldDB" id="A0A437KGF2"/>
<evidence type="ECO:0000256" key="2">
    <source>
        <dbReference type="ARBA" id="ARBA00023125"/>
    </source>
</evidence>
<comment type="caution">
    <text evidence="5">The sequence shown here is derived from an EMBL/GenBank/DDBJ whole genome shotgun (WGS) entry which is preliminary data.</text>
</comment>
<protein>
    <submittedName>
        <fullName evidence="5">TetR/AcrR family transcriptional regulator</fullName>
    </submittedName>
</protein>
<feature type="DNA-binding region" description="H-T-H motif" evidence="3">
    <location>
        <begin position="27"/>
        <end position="46"/>
    </location>
</feature>
<evidence type="ECO:0000256" key="1">
    <source>
        <dbReference type="ARBA" id="ARBA00022491"/>
    </source>
</evidence>
<keyword evidence="1" id="KW-0678">Repressor</keyword>
<name>A0A437KGF2_9BACI</name>
<organism evidence="5 6">
    <name type="scientific">Niallia taxi</name>
    <dbReference type="NCBI Taxonomy" id="2499688"/>
    <lineage>
        <taxon>Bacteria</taxon>
        <taxon>Bacillati</taxon>
        <taxon>Bacillota</taxon>
        <taxon>Bacilli</taxon>
        <taxon>Bacillales</taxon>
        <taxon>Bacillaceae</taxon>
        <taxon>Niallia</taxon>
    </lineage>
</organism>
<sequence>MKMNNRKKHVLNKAHELFIEKGFQATSIQEILDSSGISKGTFYNYFSSKNELLISIFKEIYSELGEKRKNLMLGQDKTSTAIFIQQIELLINTNNQYKIISLFEEILFTNDPELKQFLNRRRVQEINWLYNRLMDICGIDKKPYLLDCAVMLTGNLHNLIYFYSLDKQRHTDVHKIVQYSVNRIIGMVEDVSKKGERLLSPDLLLKWLSDSAENDRHTDSKNIACVIESLKLMIKNSVQNVEEQKKYEELVEFVEEELVEPENRRRHLVQMAIGELKASISDSECHKAICILEDKLKKME</sequence>
<dbReference type="InterPro" id="IPR023772">
    <property type="entry name" value="DNA-bd_HTH_TetR-type_CS"/>
</dbReference>
<reference evidence="5 6" key="1">
    <citation type="submission" date="2019-01" db="EMBL/GenBank/DDBJ databases">
        <title>Bacillus sp. M5HDSG1-1, whole genome shotgun sequence.</title>
        <authorList>
            <person name="Tuo L."/>
        </authorList>
    </citation>
    <scope>NUCLEOTIDE SEQUENCE [LARGE SCALE GENOMIC DNA]</scope>
    <source>
        <strain evidence="5 6">M5HDSG1-1</strain>
    </source>
</reference>
<dbReference type="PANTHER" id="PTHR43479:SF22">
    <property type="entry name" value="TRANSCRIPTIONAL REGULATOR, TETR FAMILY"/>
    <property type="match status" value="1"/>
</dbReference>
<dbReference type="InterPro" id="IPR009057">
    <property type="entry name" value="Homeodomain-like_sf"/>
</dbReference>
<dbReference type="Gene3D" id="1.10.357.10">
    <property type="entry name" value="Tetracycline Repressor, domain 2"/>
    <property type="match status" value="1"/>
</dbReference>
<evidence type="ECO:0000313" key="5">
    <source>
        <dbReference type="EMBL" id="RVT67333.1"/>
    </source>
</evidence>
<dbReference type="GO" id="GO:0003677">
    <property type="term" value="F:DNA binding"/>
    <property type="evidence" value="ECO:0007669"/>
    <property type="project" value="UniProtKB-UniRule"/>
</dbReference>
<dbReference type="EMBL" id="RZTZ01000001">
    <property type="protein sequence ID" value="RVT67333.1"/>
    <property type="molecule type" value="Genomic_DNA"/>
</dbReference>
<proteinExistence type="predicted"/>
<keyword evidence="2 3" id="KW-0238">DNA-binding</keyword>
<dbReference type="PROSITE" id="PS50977">
    <property type="entry name" value="HTH_TETR_2"/>
    <property type="match status" value="1"/>
</dbReference>
<dbReference type="SUPFAM" id="SSF46689">
    <property type="entry name" value="Homeodomain-like"/>
    <property type="match status" value="1"/>
</dbReference>
<dbReference type="InterPro" id="IPR050624">
    <property type="entry name" value="HTH-type_Tx_Regulator"/>
</dbReference>
<feature type="domain" description="HTH tetR-type" evidence="4">
    <location>
        <begin position="4"/>
        <end position="64"/>
    </location>
</feature>
<dbReference type="Proteomes" id="UP000288024">
    <property type="component" value="Unassembled WGS sequence"/>
</dbReference>
<keyword evidence="6" id="KW-1185">Reference proteome</keyword>
<evidence type="ECO:0000256" key="3">
    <source>
        <dbReference type="PROSITE-ProRule" id="PRU00335"/>
    </source>
</evidence>
<dbReference type="InterPro" id="IPR001647">
    <property type="entry name" value="HTH_TetR"/>
</dbReference>
<evidence type="ECO:0000259" key="4">
    <source>
        <dbReference type="PROSITE" id="PS50977"/>
    </source>
</evidence>
<dbReference type="PRINTS" id="PR00455">
    <property type="entry name" value="HTHTETR"/>
</dbReference>
<dbReference type="PANTHER" id="PTHR43479">
    <property type="entry name" value="ACREF/ENVCD OPERON REPRESSOR-RELATED"/>
    <property type="match status" value="1"/>
</dbReference>
<dbReference type="PROSITE" id="PS01081">
    <property type="entry name" value="HTH_TETR_1"/>
    <property type="match status" value="1"/>
</dbReference>